<gene>
    <name evidence="1" type="ORF">RSOLAG1IB_12052</name>
</gene>
<dbReference type="EMBL" id="LN679368">
    <property type="protein sequence ID" value="CEL56968.1"/>
    <property type="molecule type" value="Genomic_DNA"/>
</dbReference>
<organism evidence="1 2">
    <name type="scientific">Thanatephorus cucumeris (strain AG1-IB / isolate 7/3/14)</name>
    <name type="common">Lettuce bottom rot fungus</name>
    <name type="synonym">Rhizoctonia solani</name>
    <dbReference type="NCBI Taxonomy" id="1108050"/>
    <lineage>
        <taxon>Eukaryota</taxon>
        <taxon>Fungi</taxon>
        <taxon>Dikarya</taxon>
        <taxon>Basidiomycota</taxon>
        <taxon>Agaricomycotina</taxon>
        <taxon>Agaricomycetes</taxon>
        <taxon>Cantharellales</taxon>
        <taxon>Ceratobasidiaceae</taxon>
        <taxon>Rhizoctonia</taxon>
        <taxon>Rhizoctonia solani AG-1</taxon>
    </lineage>
</organism>
<accession>A0A0B7FL62</accession>
<protein>
    <submittedName>
        <fullName evidence="1">Uncharacterized protein</fullName>
    </submittedName>
</protein>
<sequence>MPLEQNSTARGLPRFANVGGTIFNSKGQLSAVRRYRNIRDILCALVSQAEYTLASRRIIYVNAAVDLPGGYEGQPSPIKRCSCWLYQSSRPGPIYS</sequence>
<name>A0A0B7FL62_THACB</name>
<reference evidence="1 2" key="1">
    <citation type="submission" date="2014-11" db="EMBL/GenBank/DDBJ databases">
        <authorList>
            <person name="Wibberg Daniel"/>
        </authorList>
    </citation>
    <scope>NUCLEOTIDE SEQUENCE [LARGE SCALE GENOMIC DNA]</scope>
    <source>
        <strain evidence="1">Rhizoctonia solani AG1-IB 7/3/14</strain>
    </source>
</reference>
<dbReference type="AlphaFoldDB" id="A0A0B7FL62"/>
<evidence type="ECO:0000313" key="1">
    <source>
        <dbReference type="EMBL" id="CEL56968.1"/>
    </source>
</evidence>
<dbReference type="Proteomes" id="UP000059188">
    <property type="component" value="Unassembled WGS sequence"/>
</dbReference>
<keyword evidence="2" id="KW-1185">Reference proteome</keyword>
<proteinExistence type="predicted"/>
<evidence type="ECO:0000313" key="2">
    <source>
        <dbReference type="Proteomes" id="UP000059188"/>
    </source>
</evidence>